<evidence type="ECO:0000256" key="1">
    <source>
        <dbReference type="ARBA" id="ARBA00004184"/>
    </source>
</evidence>
<evidence type="ECO:0000256" key="5">
    <source>
        <dbReference type="SAM" id="MobiDB-lite"/>
    </source>
</evidence>
<proteinExistence type="predicted"/>
<dbReference type="VEuPathDB" id="VectorBase:AMEC017341"/>
<evidence type="ECO:0000313" key="6">
    <source>
        <dbReference type="EnsemblMetazoa" id="AMEC017341-PA"/>
    </source>
</evidence>
<reference evidence="6" key="2">
    <citation type="submission" date="2020-05" db="UniProtKB">
        <authorList>
            <consortium name="EnsemblMetazoa"/>
        </authorList>
    </citation>
    <scope>IDENTIFICATION</scope>
    <source>
        <strain evidence="6">CM1001059</strain>
    </source>
</reference>
<protein>
    <recommendedName>
        <fullName evidence="8">Protein melted</fullName>
    </recommendedName>
</protein>
<dbReference type="EnsemblMetazoa" id="AMEC017341-RA">
    <property type="protein sequence ID" value="AMEC017341-PA"/>
    <property type="gene ID" value="AMEC017341"/>
</dbReference>
<evidence type="ECO:0000313" key="7">
    <source>
        <dbReference type="Proteomes" id="UP000075902"/>
    </source>
</evidence>
<feature type="region of interest" description="Disordered" evidence="5">
    <location>
        <begin position="543"/>
        <end position="597"/>
    </location>
</feature>
<dbReference type="Proteomes" id="UP000075902">
    <property type="component" value="Unassembled WGS sequence"/>
</dbReference>
<reference evidence="7" key="1">
    <citation type="submission" date="2014-01" db="EMBL/GenBank/DDBJ databases">
        <title>The Genome Sequence of Anopheles melas CM1001059_A (V2).</title>
        <authorList>
            <consortium name="The Broad Institute Genomics Platform"/>
            <person name="Neafsey D.E."/>
            <person name="Besansky N."/>
            <person name="Howell P."/>
            <person name="Walton C."/>
            <person name="Young S.K."/>
            <person name="Zeng Q."/>
            <person name="Gargeya S."/>
            <person name="Fitzgerald M."/>
            <person name="Haas B."/>
            <person name="Abouelleil A."/>
            <person name="Allen A.W."/>
            <person name="Alvarado L."/>
            <person name="Arachchi H.M."/>
            <person name="Berlin A.M."/>
            <person name="Chapman S.B."/>
            <person name="Gainer-Dewar J."/>
            <person name="Goldberg J."/>
            <person name="Griggs A."/>
            <person name="Gujja S."/>
            <person name="Hansen M."/>
            <person name="Howarth C."/>
            <person name="Imamovic A."/>
            <person name="Ireland A."/>
            <person name="Larimer J."/>
            <person name="McCowan C."/>
            <person name="Murphy C."/>
            <person name="Pearson M."/>
            <person name="Poon T.W."/>
            <person name="Priest M."/>
            <person name="Roberts A."/>
            <person name="Saif S."/>
            <person name="Shea T."/>
            <person name="Sisk P."/>
            <person name="Sykes S."/>
            <person name="Wortman J."/>
            <person name="Nusbaum C."/>
            <person name="Birren B."/>
        </authorList>
    </citation>
    <scope>NUCLEOTIDE SEQUENCE [LARGE SCALE GENOMIC DNA]</scope>
    <source>
        <strain evidence="7">CM1001059</strain>
    </source>
</reference>
<evidence type="ECO:0000256" key="2">
    <source>
        <dbReference type="ARBA" id="ARBA00004236"/>
    </source>
</evidence>
<dbReference type="AlphaFoldDB" id="A0A182UBD7"/>
<evidence type="ECO:0000256" key="4">
    <source>
        <dbReference type="ARBA" id="ARBA00023136"/>
    </source>
</evidence>
<dbReference type="GO" id="GO:0005886">
    <property type="term" value="C:plasma membrane"/>
    <property type="evidence" value="ECO:0007669"/>
    <property type="project" value="UniProtKB-SubCell"/>
</dbReference>
<name>A0A182UBD7_9DIPT</name>
<dbReference type="InterPro" id="IPR016024">
    <property type="entry name" value="ARM-type_fold"/>
</dbReference>
<dbReference type="GO" id="GO:0010314">
    <property type="term" value="F:phosphatidylinositol-5-phosphate binding"/>
    <property type="evidence" value="ECO:0007669"/>
    <property type="project" value="TreeGrafter"/>
</dbReference>
<sequence>MHDLFTTVLSKRDLSRAGELFSIADYEIVNDLTEVLQEISSIISHEDYLHNSNDQSVIEICINRVTSCIKKTHTIEKHCAGLVNLLETCLRYNLQPSGKEVDPPHAKISSDIISSIFLVRIQWLMLMMIGTSNDLVTSASLQNYNKQVVMEVTLPVAVKFLNQGNLELSRNLASYLSSAAIEYSYLLSPHVHVILESLLGGNYGLCHVLSQIYEATPDPINDAGPKFVEIVPRCELQEQLVILQLLVTIAKLKPSCLTESIPALLELATTRPQLSAAALLVLLKLAEAKPIKLAEYTEAFKLIAHTVPQTVGFAAQILSAIGRCGKDRAQVALDFVLEHLPRADRPLQTILLNEATKLCTKYPVLFTDKVTSVVRQRQLTNSSQIKQTASGGVTIVNLNSSATPLLPPTTSIGTNASSAYSTGVQGSVANGAPTSTVGLQQSVTGLSSSTNYTTSQQGQQQHVLEHGRAIISKTPNVAIVSNGHTQTGGSSALMSTTVINTSNGTTLSSTIHPALLTNFMNAANGVPSSAPSGTSTVVNGGTTVVSPTPHHTGYTRNRPKLGDSRSTGRLHSGGGGGNKSTTRLNNAGGSMGGLHKSRLGSSQLINQFNGDIGA</sequence>
<dbReference type="GO" id="GO:0012505">
    <property type="term" value="C:endomembrane system"/>
    <property type="evidence" value="ECO:0007669"/>
    <property type="project" value="UniProtKB-SubCell"/>
</dbReference>
<dbReference type="PANTHER" id="PTHR21630:SF10">
    <property type="entry name" value="VENTRICULAR ZONE-EXPRESSED PH DOMAIN-CONTAINING PROTEIN HOMOLOG 1"/>
    <property type="match status" value="1"/>
</dbReference>
<dbReference type="InterPro" id="IPR039888">
    <property type="entry name" value="Melted-like"/>
</dbReference>
<evidence type="ECO:0000256" key="3">
    <source>
        <dbReference type="ARBA" id="ARBA00022475"/>
    </source>
</evidence>
<dbReference type="SUPFAM" id="SSF48371">
    <property type="entry name" value="ARM repeat"/>
    <property type="match status" value="1"/>
</dbReference>
<comment type="subcellular location">
    <subcellularLocation>
        <location evidence="2">Cell membrane</location>
    </subcellularLocation>
    <subcellularLocation>
        <location evidence="1">Endomembrane system</location>
        <topology evidence="1">Peripheral membrane protein</topology>
    </subcellularLocation>
</comment>
<keyword evidence="4" id="KW-0472">Membrane</keyword>
<accession>A0A182UBD7</accession>
<dbReference type="PANTHER" id="PTHR21630">
    <property type="entry name" value="VEPH-A/MELTED"/>
    <property type="match status" value="1"/>
</dbReference>
<keyword evidence="3" id="KW-1003">Cell membrane</keyword>
<organism evidence="6 7">
    <name type="scientific">Anopheles melas</name>
    <dbReference type="NCBI Taxonomy" id="34690"/>
    <lineage>
        <taxon>Eukaryota</taxon>
        <taxon>Metazoa</taxon>
        <taxon>Ecdysozoa</taxon>
        <taxon>Arthropoda</taxon>
        <taxon>Hexapoda</taxon>
        <taxon>Insecta</taxon>
        <taxon>Pterygota</taxon>
        <taxon>Neoptera</taxon>
        <taxon>Endopterygota</taxon>
        <taxon>Diptera</taxon>
        <taxon>Nematocera</taxon>
        <taxon>Culicoidea</taxon>
        <taxon>Culicidae</taxon>
        <taxon>Anophelinae</taxon>
        <taxon>Anopheles</taxon>
    </lineage>
</organism>
<keyword evidence="7" id="KW-1185">Reference proteome</keyword>
<evidence type="ECO:0008006" key="8">
    <source>
        <dbReference type="Google" id="ProtNLM"/>
    </source>
</evidence>
<dbReference type="GO" id="GO:0009966">
    <property type="term" value="P:regulation of signal transduction"/>
    <property type="evidence" value="ECO:0007669"/>
    <property type="project" value="TreeGrafter"/>
</dbReference>